<keyword evidence="10" id="KW-1133">Transmembrane helix</keyword>
<dbReference type="InterPro" id="IPR035965">
    <property type="entry name" value="PAS-like_dom_sf"/>
</dbReference>
<keyword evidence="7" id="KW-0547">Nucleotide-binding</keyword>
<dbReference type="SUPFAM" id="SSF55874">
    <property type="entry name" value="ATPase domain of HSP90 chaperone/DNA topoisomerase II/histidine kinase"/>
    <property type="match status" value="1"/>
</dbReference>
<feature type="domain" description="PAC" evidence="15">
    <location>
        <begin position="92"/>
        <end position="144"/>
    </location>
</feature>
<dbReference type="SUPFAM" id="SSF47384">
    <property type="entry name" value="Homodimeric domain of signal transducing histidine kinase"/>
    <property type="match status" value="1"/>
</dbReference>
<dbReference type="InterPro" id="IPR005467">
    <property type="entry name" value="His_kinase_dom"/>
</dbReference>
<name>A0ABY7WDA7_9SPHI</name>
<dbReference type="EC" id="2.7.13.3" evidence="3"/>
<feature type="domain" description="PAS" evidence="14">
    <location>
        <begin position="16"/>
        <end position="89"/>
    </location>
</feature>
<evidence type="ECO:0000313" key="17">
    <source>
        <dbReference type="Proteomes" id="UP001221558"/>
    </source>
</evidence>
<dbReference type="InterPro" id="IPR004358">
    <property type="entry name" value="Sig_transdc_His_kin-like_C"/>
</dbReference>
<dbReference type="RefSeq" id="WP_274265595.1">
    <property type="nucleotide sequence ID" value="NZ_CP117880.1"/>
</dbReference>
<dbReference type="PROSITE" id="PS50109">
    <property type="entry name" value="HIS_KIN"/>
    <property type="match status" value="1"/>
</dbReference>
<dbReference type="PROSITE" id="PS50112">
    <property type="entry name" value="PAS"/>
    <property type="match status" value="2"/>
</dbReference>
<keyword evidence="11" id="KW-0902">Two-component regulatory system</keyword>
<sequence length="515" mass="58944">MPKQSNKIEHTEDRLLSPLIYQALDSSASGIIITDNRLPDNPIIYHNAAFEKITGYTKQEIIGHNCRFLQADDRQQAERQKIKEAIQAGEHITVEIRNYKKNGDLFWNELYISPVVDEKGAVTHFIGVQNDVSRRKQVEEKLAMEKDFVEKKVEERTESLRNSQEYLNSIIETIREGLVVLDPNFKVLKVNKAFLKIFKVSEAETIDKLLFDLGNRQWDIQTLRELLLDILPTNNPVLDYVVEHDFPYIGPKTMLLNAHRIELEGSYKDRILLAIEDVTERREIEKRKDDFLSIASHELKTPLTAIRGYIQLLKRFIDAENAKAIDIVEKSDNQIERLNSLIAELLDVSKIKSGKLDIHHNDFDFDKMVKDTIESVQLSNAEHKILLNGHTGVICSGDETHLSQVVANLLSNAIKYSPDKEAIEVDLARFGDHIKVMVKDHGLGINDSDKRKIFERFYRVKNVQKKFSGMGIGLYICQQIILQHGGSIWVDSELGNGSTFSFTIPIKKTGIQNEE</sequence>
<dbReference type="InterPro" id="IPR013656">
    <property type="entry name" value="PAS_4"/>
</dbReference>
<evidence type="ECO:0000256" key="2">
    <source>
        <dbReference type="ARBA" id="ARBA00004141"/>
    </source>
</evidence>
<keyword evidence="9" id="KW-0067">ATP-binding</keyword>
<dbReference type="InterPro" id="IPR050351">
    <property type="entry name" value="BphY/WalK/GraS-like"/>
</dbReference>
<evidence type="ECO:0000256" key="7">
    <source>
        <dbReference type="ARBA" id="ARBA00022741"/>
    </source>
</evidence>
<dbReference type="Pfam" id="PF00512">
    <property type="entry name" value="HisKA"/>
    <property type="match status" value="1"/>
</dbReference>
<evidence type="ECO:0000256" key="10">
    <source>
        <dbReference type="ARBA" id="ARBA00022989"/>
    </source>
</evidence>
<evidence type="ECO:0000259" key="13">
    <source>
        <dbReference type="PROSITE" id="PS50109"/>
    </source>
</evidence>
<dbReference type="InterPro" id="IPR000014">
    <property type="entry name" value="PAS"/>
</dbReference>
<reference evidence="16 17" key="1">
    <citation type="submission" date="2023-02" db="EMBL/GenBank/DDBJ databases">
        <title>Genome sequence of Sphingobacterium sp. KACC 22765.</title>
        <authorList>
            <person name="Kim S."/>
            <person name="Heo J."/>
            <person name="Kwon S.-W."/>
        </authorList>
    </citation>
    <scope>NUCLEOTIDE SEQUENCE [LARGE SCALE GENOMIC DNA]</scope>
    <source>
        <strain evidence="16 17">KACC 22765</strain>
    </source>
</reference>
<dbReference type="InterPro" id="IPR036097">
    <property type="entry name" value="HisK_dim/P_sf"/>
</dbReference>
<dbReference type="InterPro" id="IPR001610">
    <property type="entry name" value="PAC"/>
</dbReference>
<evidence type="ECO:0000256" key="4">
    <source>
        <dbReference type="ARBA" id="ARBA00022553"/>
    </source>
</evidence>
<evidence type="ECO:0000256" key="6">
    <source>
        <dbReference type="ARBA" id="ARBA00022692"/>
    </source>
</evidence>
<comment type="subcellular location">
    <subcellularLocation>
        <location evidence="2">Membrane</location>
        <topology evidence="2">Multi-pass membrane protein</topology>
    </subcellularLocation>
</comment>
<proteinExistence type="predicted"/>
<dbReference type="InterPro" id="IPR003594">
    <property type="entry name" value="HATPase_dom"/>
</dbReference>
<accession>A0ABY7WDA7</accession>
<keyword evidence="12" id="KW-0472">Membrane</keyword>
<evidence type="ECO:0000256" key="11">
    <source>
        <dbReference type="ARBA" id="ARBA00023012"/>
    </source>
</evidence>
<keyword evidence="4" id="KW-0597">Phosphoprotein</keyword>
<keyword evidence="8" id="KW-0418">Kinase</keyword>
<evidence type="ECO:0000259" key="14">
    <source>
        <dbReference type="PROSITE" id="PS50112"/>
    </source>
</evidence>
<dbReference type="NCBIfam" id="TIGR00229">
    <property type="entry name" value="sensory_box"/>
    <property type="match status" value="2"/>
</dbReference>
<dbReference type="CDD" id="cd00075">
    <property type="entry name" value="HATPase"/>
    <property type="match status" value="1"/>
</dbReference>
<evidence type="ECO:0000256" key="5">
    <source>
        <dbReference type="ARBA" id="ARBA00022679"/>
    </source>
</evidence>
<evidence type="ECO:0000313" key="16">
    <source>
        <dbReference type="EMBL" id="WDF66855.1"/>
    </source>
</evidence>
<evidence type="ECO:0000256" key="1">
    <source>
        <dbReference type="ARBA" id="ARBA00000085"/>
    </source>
</evidence>
<keyword evidence="5" id="KW-0808">Transferase</keyword>
<dbReference type="SUPFAM" id="SSF55785">
    <property type="entry name" value="PYP-like sensor domain (PAS domain)"/>
    <property type="match status" value="2"/>
</dbReference>
<organism evidence="16 17">
    <name type="scientific">Sphingobacterium oryzagri</name>
    <dbReference type="NCBI Taxonomy" id="3025669"/>
    <lineage>
        <taxon>Bacteria</taxon>
        <taxon>Pseudomonadati</taxon>
        <taxon>Bacteroidota</taxon>
        <taxon>Sphingobacteriia</taxon>
        <taxon>Sphingobacteriales</taxon>
        <taxon>Sphingobacteriaceae</taxon>
        <taxon>Sphingobacterium</taxon>
    </lineage>
</organism>
<dbReference type="Pfam" id="PF02518">
    <property type="entry name" value="HATPase_c"/>
    <property type="match status" value="1"/>
</dbReference>
<dbReference type="InterPro" id="IPR036890">
    <property type="entry name" value="HATPase_C_sf"/>
</dbReference>
<evidence type="ECO:0000256" key="3">
    <source>
        <dbReference type="ARBA" id="ARBA00012438"/>
    </source>
</evidence>
<feature type="domain" description="PAS" evidence="14">
    <location>
        <begin position="163"/>
        <end position="208"/>
    </location>
</feature>
<dbReference type="CDD" id="cd00082">
    <property type="entry name" value="HisKA"/>
    <property type="match status" value="1"/>
</dbReference>
<dbReference type="Pfam" id="PF08448">
    <property type="entry name" value="PAS_4"/>
    <property type="match status" value="1"/>
</dbReference>
<evidence type="ECO:0000256" key="9">
    <source>
        <dbReference type="ARBA" id="ARBA00022840"/>
    </source>
</evidence>
<dbReference type="CDD" id="cd00130">
    <property type="entry name" value="PAS"/>
    <property type="match status" value="2"/>
</dbReference>
<feature type="domain" description="Histidine kinase" evidence="13">
    <location>
        <begin position="294"/>
        <end position="508"/>
    </location>
</feature>
<dbReference type="Gene3D" id="3.30.565.10">
    <property type="entry name" value="Histidine kinase-like ATPase, C-terminal domain"/>
    <property type="match status" value="1"/>
</dbReference>
<dbReference type="Proteomes" id="UP001221558">
    <property type="component" value="Chromosome"/>
</dbReference>
<keyword evidence="6" id="KW-0812">Transmembrane</keyword>
<dbReference type="PANTHER" id="PTHR42878">
    <property type="entry name" value="TWO-COMPONENT HISTIDINE KINASE"/>
    <property type="match status" value="1"/>
</dbReference>
<dbReference type="InterPro" id="IPR000700">
    <property type="entry name" value="PAS-assoc_C"/>
</dbReference>
<evidence type="ECO:0000256" key="8">
    <source>
        <dbReference type="ARBA" id="ARBA00022777"/>
    </source>
</evidence>
<dbReference type="PROSITE" id="PS50113">
    <property type="entry name" value="PAC"/>
    <property type="match status" value="1"/>
</dbReference>
<dbReference type="Gene3D" id="3.30.450.20">
    <property type="entry name" value="PAS domain"/>
    <property type="match status" value="2"/>
</dbReference>
<dbReference type="SMART" id="SM00091">
    <property type="entry name" value="PAS"/>
    <property type="match status" value="2"/>
</dbReference>
<dbReference type="PRINTS" id="PR00344">
    <property type="entry name" value="BCTRLSENSOR"/>
</dbReference>
<dbReference type="InterPro" id="IPR003661">
    <property type="entry name" value="HisK_dim/P_dom"/>
</dbReference>
<comment type="catalytic activity">
    <reaction evidence="1">
        <text>ATP + protein L-histidine = ADP + protein N-phospho-L-histidine.</text>
        <dbReference type="EC" id="2.7.13.3"/>
    </reaction>
</comment>
<dbReference type="SMART" id="SM00388">
    <property type="entry name" value="HisKA"/>
    <property type="match status" value="1"/>
</dbReference>
<dbReference type="SMART" id="SM00387">
    <property type="entry name" value="HATPase_c"/>
    <property type="match status" value="1"/>
</dbReference>
<protein>
    <recommendedName>
        <fullName evidence="3">histidine kinase</fullName>
        <ecNumber evidence="3">2.7.13.3</ecNumber>
    </recommendedName>
</protein>
<dbReference type="Pfam" id="PF13426">
    <property type="entry name" value="PAS_9"/>
    <property type="match status" value="1"/>
</dbReference>
<keyword evidence="17" id="KW-1185">Reference proteome</keyword>
<dbReference type="SMART" id="SM00086">
    <property type="entry name" value="PAC"/>
    <property type="match status" value="1"/>
</dbReference>
<dbReference type="PANTHER" id="PTHR42878:SF7">
    <property type="entry name" value="SENSOR HISTIDINE KINASE GLRK"/>
    <property type="match status" value="1"/>
</dbReference>
<evidence type="ECO:0000259" key="15">
    <source>
        <dbReference type="PROSITE" id="PS50113"/>
    </source>
</evidence>
<dbReference type="Gene3D" id="1.10.287.130">
    <property type="match status" value="1"/>
</dbReference>
<gene>
    <name evidence="16" type="ORF">PQ465_11115</name>
</gene>
<evidence type="ECO:0000256" key="12">
    <source>
        <dbReference type="ARBA" id="ARBA00023136"/>
    </source>
</evidence>
<dbReference type="EMBL" id="CP117880">
    <property type="protein sequence ID" value="WDF66855.1"/>
    <property type="molecule type" value="Genomic_DNA"/>
</dbReference>